<reference evidence="6" key="2">
    <citation type="submission" date="2025-09" db="UniProtKB">
        <authorList>
            <consortium name="Ensembl"/>
        </authorList>
    </citation>
    <scope>IDENTIFICATION</scope>
</reference>
<organism evidence="6 7">
    <name type="scientific">Eptatretus burgeri</name>
    <name type="common">Inshore hagfish</name>
    <dbReference type="NCBI Taxonomy" id="7764"/>
    <lineage>
        <taxon>Eukaryota</taxon>
        <taxon>Metazoa</taxon>
        <taxon>Chordata</taxon>
        <taxon>Craniata</taxon>
        <taxon>Vertebrata</taxon>
        <taxon>Cyclostomata</taxon>
        <taxon>Myxini</taxon>
        <taxon>Myxiniformes</taxon>
        <taxon>Myxinidae</taxon>
        <taxon>Eptatretinae</taxon>
        <taxon>Eptatretus</taxon>
    </lineage>
</organism>
<evidence type="ECO:0000256" key="4">
    <source>
        <dbReference type="RuleBase" id="RU003330"/>
    </source>
</evidence>
<dbReference type="Pfam" id="PF00406">
    <property type="entry name" value="ADK"/>
    <property type="match status" value="2"/>
</dbReference>
<dbReference type="Gene3D" id="3.40.50.300">
    <property type="entry name" value="P-loop containing nucleotide triphosphate hydrolases"/>
    <property type="match status" value="2"/>
</dbReference>
<dbReference type="GeneTree" id="ENSGT00940000164784"/>
<protein>
    <submittedName>
        <fullName evidence="6">Uncharacterized protein</fullName>
    </submittedName>
</protein>
<evidence type="ECO:0000256" key="3">
    <source>
        <dbReference type="ARBA" id="ARBA00022777"/>
    </source>
</evidence>
<dbReference type="GO" id="GO:0005524">
    <property type="term" value="F:ATP binding"/>
    <property type="evidence" value="ECO:0007669"/>
    <property type="project" value="InterPro"/>
</dbReference>
<reference evidence="6" key="1">
    <citation type="submission" date="2025-08" db="UniProtKB">
        <authorList>
            <consortium name="Ensembl"/>
        </authorList>
    </citation>
    <scope>IDENTIFICATION</scope>
</reference>
<proteinExistence type="inferred from homology"/>
<evidence type="ECO:0000256" key="1">
    <source>
        <dbReference type="ARBA" id="ARBA00022679"/>
    </source>
</evidence>
<name>A0A8C4Q078_EPTBU</name>
<evidence type="ECO:0000313" key="7">
    <source>
        <dbReference type="Proteomes" id="UP000694388"/>
    </source>
</evidence>
<dbReference type="GO" id="GO:0006139">
    <property type="term" value="P:nucleobase-containing compound metabolic process"/>
    <property type="evidence" value="ECO:0007669"/>
    <property type="project" value="InterPro"/>
</dbReference>
<evidence type="ECO:0000313" key="6">
    <source>
        <dbReference type="Ensembl" id="ENSEBUP00000008032.1"/>
    </source>
</evidence>
<dbReference type="PANTHER" id="PTHR23359">
    <property type="entry name" value="NUCLEOTIDE KINASE"/>
    <property type="match status" value="1"/>
</dbReference>
<dbReference type="OMA" id="DCIRRGW"/>
<comment type="similarity">
    <text evidence="4">Belongs to the adenylate kinase family.</text>
</comment>
<dbReference type="InterPro" id="IPR000850">
    <property type="entry name" value="Adenylat/UMP-CMP_kin"/>
</dbReference>
<dbReference type="SUPFAM" id="SSF52540">
    <property type="entry name" value="P-loop containing nucleoside triphosphate hydrolases"/>
    <property type="match status" value="2"/>
</dbReference>
<sequence length="504" mass="56734">MLSGAERSVPDERCHGNPLVSAASRPRKHKNRRRRRESRERVEDLSPMEGARVPPEVSTYAELHDLFHLFQWLLQELLIVQPDDPITYLIHLLQWNNQQVPRVFLLGPPSSGKKTLGKLVSEKLRVPFLTPESLMANGTSGLVQEAVTLSESQQEIPAELWLRILQERLQDSDCLRRGWLLAGLPWTHHQARVLQTNGVIPEHVVFLEADDHVLMERSWTKKLNSDREGEAISKEATQENLRKYREQELSFRTCYEGLVRGVNADQPLTEVVTKVLGFVRTSVRSSAPHRTRVVLLGASGSGRSLQASRLSHTLCLVNVDCVQLLQQEVVAGNKLSSTIAGFLNNHEPVPDILVLRVLCARLEQPDCAARGWVLHHFPRTENQATLLLHSGHMPTRVLLLDVTDNVAKERICQHYTDPITGKRYLATLQPPPNATVAARLRRAPRDEPNSVQKRLDTFRAMLPGVLKVLGGVERIHGDQDPDTIAELLESKAINPRLKPLSFGD</sequence>
<dbReference type="GO" id="GO:0019205">
    <property type="term" value="F:nucleobase-containing compound kinase activity"/>
    <property type="evidence" value="ECO:0007669"/>
    <property type="project" value="InterPro"/>
</dbReference>
<dbReference type="CDD" id="cd01428">
    <property type="entry name" value="ADK"/>
    <property type="match status" value="1"/>
</dbReference>
<dbReference type="InterPro" id="IPR027417">
    <property type="entry name" value="P-loop_NTPase"/>
</dbReference>
<keyword evidence="3 4" id="KW-0418">Kinase</keyword>
<keyword evidence="1 4" id="KW-0808">Transferase</keyword>
<dbReference type="AlphaFoldDB" id="A0A8C4Q078"/>
<keyword evidence="7" id="KW-1185">Reference proteome</keyword>
<dbReference type="Ensembl" id="ENSEBUT00000008524.1">
    <property type="protein sequence ID" value="ENSEBUP00000008032.1"/>
    <property type="gene ID" value="ENSEBUG00000005228.1"/>
</dbReference>
<keyword evidence="2" id="KW-0547">Nucleotide-binding</keyword>
<dbReference type="PRINTS" id="PR00094">
    <property type="entry name" value="ADENYLTKNASE"/>
</dbReference>
<feature type="compositionally biased region" description="Basic residues" evidence="5">
    <location>
        <begin position="25"/>
        <end position="36"/>
    </location>
</feature>
<evidence type="ECO:0000256" key="2">
    <source>
        <dbReference type="ARBA" id="ARBA00022741"/>
    </source>
</evidence>
<evidence type="ECO:0000256" key="5">
    <source>
        <dbReference type="SAM" id="MobiDB-lite"/>
    </source>
</evidence>
<feature type="region of interest" description="Disordered" evidence="5">
    <location>
        <begin position="1"/>
        <end position="50"/>
    </location>
</feature>
<dbReference type="CDD" id="cd22979">
    <property type="entry name" value="DD_AK8"/>
    <property type="match status" value="1"/>
</dbReference>
<accession>A0A8C4Q078</accession>
<dbReference type="Proteomes" id="UP000694388">
    <property type="component" value="Unplaced"/>
</dbReference>